<dbReference type="RefSeq" id="XP_014146023.1">
    <property type="nucleotide sequence ID" value="XM_014290548.1"/>
</dbReference>
<feature type="non-terminal residue" evidence="1">
    <location>
        <position position="1"/>
    </location>
</feature>
<dbReference type="Proteomes" id="UP000054560">
    <property type="component" value="Unassembled WGS sequence"/>
</dbReference>
<organism evidence="1 2">
    <name type="scientific">Sphaeroforma arctica JP610</name>
    <dbReference type="NCBI Taxonomy" id="667725"/>
    <lineage>
        <taxon>Eukaryota</taxon>
        <taxon>Ichthyosporea</taxon>
        <taxon>Ichthyophonida</taxon>
        <taxon>Sphaeroforma</taxon>
    </lineage>
</organism>
<dbReference type="EMBL" id="KQ247545">
    <property type="protein sequence ID" value="KNC72121.1"/>
    <property type="molecule type" value="Genomic_DNA"/>
</dbReference>
<dbReference type="GeneID" id="25915834"/>
<evidence type="ECO:0000313" key="2">
    <source>
        <dbReference type="Proteomes" id="UP000054560"/>
    </source>
</evidence>
<accession>A0A0L0F6D5</accession>
<reference evidence="1 2" key="1">
    <citation type="submission" date="2011-02" db="EMBL/GenBank/DDBJ databases">
        <title>The Genome Sequence of Sphaeroforma arctica JP610.</title>
        <authorList>
            <consortium name="The Broad Institute Genome Sequencing Platform"/>
            <person name="Russ C."/>
            <person name="Cuomo C."/>
            <person name="Young S.K."/>
            <person name="Zeng Q."/>
            <person name="Gargeya S."/>
            <person name="Alvarado L."/>
            <person name="Berlin A."/>
            <person name="Chapman S.B."/>
            <person name="Chen Z."/>
            <person name="Freedman E."/>
            <person name="Gellesch M."/>
            <person name="Goldberg J."/>
            <person name="Griggs A."/>
            <person name="Gujja S."/>
            <person name="Heilman E."/>
            <person name="Heiman D."/>
            <person name="Howarth C."/>
            <person name="Mehta T."/>
            <person name="Neiman D."/>
            <person name="Pearson M."/>
            <person name="Roberts A."/>
            <person name="Saif S."/>
            <person name="Shea T."/>
            <person name="Shenoy N."/>
            <person name="Sisk P."/>
            <person name="Stolte C."/>
            <person name="Sykes S."/>
            <person name="White J."/>
            <person name="Yandava C."/>
            <person name="Burger G."/>
            <person name="Gray M.W."/>
            <person name="Holland P.W.H."/>
            <person name="King N."/>
            <person name="Lang F.B.F."/>
            <person name="Roger A.J."/>
            <person name="Ruiz-Trillo I."/>
            <person name="Haas B."/>
            <person name="Nusbaum C."/>
            <person name="Birren B."/>
        </authorList>
    </citation>
    <scope>NUCLEOTIDE SEQUENCE [LARGE SCALE GENOMIC DNA]</scope>
    <source>
        <strain evidence="1 2">JP610</strain>
    </source>
</reference>
<protein>
    <recommendedName>
        <fullName evidence="3">AP complex mu/sigma subunit domain-containing protein</fullName>
    </recommendedName>
</protein>
<evidence type="ECO:0008006" key="3">
    <source>
        <dbReference type="Google" id="ProtNLM"/>
    </source>
</evidence>
<dbReference type="OrthoDB" id="870at2759"/>
<dbReference type="InterPro" id="IPR011012">
    <property type="entry name" value="Longin-like_dom_sf"/>
</dbReference>
<dbReference type="AlphaFoldDB" id="A0A0L0F6D5"/>
<dbReference type="CDD" id="cd14837">
    <property type="entry name" value="AP3_Mu_N"/>
    <property type="match status" value="1"/>
</dbReference>
<dbReference type="Gene3D" id="3.30.450.60">
    <property type="match status" value="1"/>
</dbReference>
<keyword evidence="2" id="KW-1185">Reference proteome</keyword>
<sequence length="99" mass="11732">DVFLEKHYQTPLPKTVLDPFIEQLREAPFPEDVPPIMSHDDNFLLSIYRDRVFVLVVCRQDVPPLSIFEFLHRVVDILTDYFKHFTAEIVRQNAVVVYE</sequence>
<evidence type="ECO:0000313" key="1">
    <source>
        <dbReference type="EMBL" id="KNC72121.1"/>
    </source>
</evidence>
<proteinExistence type="predicted"/>
<gene>
    <name evidence="1" type="ORF">SARC_15330</name>
</gene>
<name>A0A0L0F6D5_9EUKA</name>
<dbReference type="eggNOG" id="KOG2740">
    <property type="taxonomic scope" value="Eukaryota"/>
</dbReference>
<feature type="non-terminal residue" evidence="1">
    <location>
        <position position="99"/>
    </location>
</feature>
<dbReference type="STRING" id="667725.A0A0L0F6D5"/>
<dbReference type="SUPFAM" id="SSF64356">
    <property type="entry name" value="SNARE-like"/>
    <property type="match status" value="1"/>
</dbReference>